<dbReference type="InterPro" id="IPR045455">
    <property type="entry name" value="NrS-1_pol-like_helicase"/>
</dbReference>
<feature type="domain" description="NrS-1 polymerase-like helicase" evidence="4">
    <location>
        <begin position="524"/>
        <end position="634"/>
    </location>
</feature>
<sequence length="802" mass="89046">MADISATAAPVNVAQDFNQALAFVNAITGNQAETAILDFRSIHDANKAIPAIPFRDTLAGAWSSIVHYNAQGYGVFATIAEMDGQGRTLANVRSLRANYVDLDNLSAQQNLERAAQWYPAPSFAVQTSPTKYHCYWSVVAYSGNDRFELLQRKLRQFFDGDKAVIDATRVMRLPGTINSKYSNPESDKYNGSAPHLVSCFSLPGYGYVTPAETLEAALASVSVIDGGGGRYELGEPSLAAPSLDWLRFALKLLDPNDLDRGEWIGTSAAVKQAGWTLVTHEQELFDIWSEWCSRYDKNEPGENLKQWSSFRVTEVGWPSLQRRIPSLTAYQHLMVPPAQPTAAAASPPMPGTTQPATPPMPAPPELDCSGEMLTHMEQQQWFAGCVFITARKAIVDRRSVSYNAGTFNARFGGKKFIIDGQGKTTDEAWKAATRSTLWTIPKVDDDCFLPGVASGEISTDELGRTRINAYVPAKIDTMPGDPSPFLNHLAAMLPVESDRKILLDFMAHCVKFPGYKIPWAPLIQSTEGMGKNAFKYVMEHAIGDIYCYPPNAKELVESGSKFTGWMERKLFFVCDEIRSDERRNMVEVLKPMITERKLEIQGKGVDQKKGDNPGNWMFFSNFKNAIPVNRNGRRFAIFYSVIQSQSDLLARGMDKQYFDRLYGWLGDEQNGGHRTGLKIVAHYLLNHPIERGGIPMRAPTTSSTAEALIESRGPIGSAIAEAVAQDMPGFRGGWISRTAAKMLFPEKGYTPQSITDAIEELDYVKIGRATVPIFQENREKPELFNINPQANIADYRRTQGYE</sequence>
<feature type="domain" description="Primase C-terminal 2" evidence="2">
    <location>
        <begin position="249"/>
        <end position="315"/>
    </location>
</feature>
<evidence type="ECO:0000259" key="4">
    <source>
        <dbReference type="Pfam" id="PF19263"/>
    </source>
</evidence>
<dbReference type="Gene3D" id="3.30.70.1790">
    <property type="entry name" value="RepB DNA-primase, N-terminal domain"/>
    <property type="match status" value="1"/>
</dbReference>
<dbReference type="EMBL" id="FOSL01000019">
    <property type="protein sequence ID" value="SFK96295.1"/>
    <property type="molecule type" value="Genomic_DNA"/>
</dbReference>
<evidence type="ECO:0000256" key="1">
    <source>
        <dbReference type="SAM" id="MobiDB-lite"/>
    </source>
</evidence>
<evidence type="ECO:0000313" key="5">
    <source>
        <dbReference type="EMBL" id="SFK96295.1"/>
    </source>
</evidence>
<keyword evidence="6" id="KW-1185">Reference proteome</keyword>
<dbReference type="RefSeq" id="WP_149762712.1">
    <property type="nucleotide sequence ID" value="NZ_BSPE01000062.1"/>
</dbReference>
<evidence type="ECO:0000259" key="3">
    <source>
        <dbReference type="Pfam" id="PF16793"/>
    </source>
</evidence>
<dbReference type="GO" id="GO:0016817">
    <property type="term" value="F:hydrolase activity, acting on acid anhydrides"/>
    <property type="evidence" value="ECO:0007669"/>
    <property type="project" value="InterPro"/>
</dbReference>
<dbReference type="Pfam" id="PF08707">
    <property type="entry name" value="PriCT_2"/>
    <property type="match status" value="1"/>
</dbReference>
<evidence type="ECO:0000259" key="2">
    <source>
        <dbReference type="Pfam" id="PF08707"/>
    </source>
</evidence>
<dbReference type="AlphaFoldDB" id="A0A1I4DSD1"/>
<dbReference type="OrthoDB" id="8215052at2"/>
<accession>A0A1I4DSD1</accession>
<dbReference type="InterPro" id="IPR039459">
    <property type="entry name" value="RepB-like_DNA_primase_dom"/>
</dbReference>
<evidence type="ECO:0000313" key="6">
    <source>
        <dbReference type="Proteomes" id="UP000323300"/>
    </source>
</evidence>
<feature type="compositionally biased region" description="Low complexity" evidence="1">
    <location>
        <begin position="340"/>
        <end position="355"/>
    </location>
</feature>
<dbReference type="Pfam" id="PF19263">
    <property type="entry name" value="DUF5906"/>
    <property type="match status" value="1"/>
</dbReference>
<gene>
    <name evidence="5" type="ORF">SAMN04488498_11973</name>
</gene>
<dbReference type="Pfam" id="PF16793">
    <property type="entry name" value="RepB_primase"/>
    <property type="match status" value="1"/>
</dbReference>
<feature type="region of interest" description="Disordered" evidence="1">
    <location>
        <begin position="339"/>
        <end position="359"/>
    </location>
</feature>
<dbReference type="InterPro" id="IPR014819">
    <property type="entry name" value="PriCT_2"/>
</dbReference>
<name>A0A1I4DSD1_9HYPH</name>
<dbReference type="Proteomes" id="UP000323300">
    <property type="component" value="Unassembled WGS sequence"/>
</dbReference>
<reference evidence="5 6" key="1">
    <citation type="submission" date="2016-10" db="EMBL/GenBank/DDBJ databases">
        <authorList>
            <person name="Varghese N."/>
            <person name="Submissions S."/>
        </authorList>
    </citation>
    <scope>NUCLEOTIDE SEQUENCE [LARGE SCALE GENOMIC DNA]</scope>
    <source>
        <strain evidence="5 6">DSM 21822</strain>
    </source>
</reference>
<organism evidence="5 6">
    <name type="scientific">Neomesorhizobium albiziae</name>
    <dbReference type="NCBI Taxonomy" id="335020"/>
    <lineage>
        <taxon>Bacteria</taxon>
        <taxon>Pseudomonadati</taxon>
        <taxon>Pseudomonadota</taxon>
        <taxon>Alphaproteobacteria</taxon>
        <taxon>Hyphomicrobiales</taxon>
        <taxon>Phyllobacteriaceae</taxon>
        <taxon>Neomesorhizobium</taxon>
    </lineage>
</organism>
<proteinExistence type="predicted"/>
<protein>
    <submittedName>
        <fullName evidence="5">Primase C terminal 2 (PriCT-2)</fullName>
    </submittedName>
</protein>
<feature type="domain" description="RepB-like DNA primase" evidence="3">
    <location>
        <begin position="75"/>
        <end position="183"/>
    </location>
</feature>